<dbReference type="AlphaFoldDB" id="F8AHW3"/>
<keyword evidence="2" id="KW-1185">Reference proteome</keyword>
<dbReference type="HOGENOM" id="CLU_3338639_0_0_2"/>
<accession>F8AHW3</accession>
<reference evidence="1 2" key="1">
    <citation type="journal article" date="2011" name="J. Bacteriol.">
        <title>Complete genome sequence of the obligate piezophilic hyperthermophilic archaeon Pyrococcus yayanosii CH1.</title>
        <authorList>
            <person name="Jun X."/>
            <person name="Lupeng L."/>
            <person name="Minjuan X."/>
            <person name="Oger P."/>
            <person name="Fengping W."/>
            <person name="Jebbar M."/>
            <person name="Xiang X."/>
        </authorList>
    </citation>
    <scope>NUCLEOTIDE SEQUENCE [LARGE SCALE GENOMIC DNA]</scope>
    <source>
        <strain evidence="2">CH1 / JCM 16557</strain>
    </source>
</reference>
<dbReference type="Proteomes" id="UP000008386">
    <property type="component" value="Chromosome"/>
</dbReference>
<gene>
    <name evidence="1" type="ordered locus">PYCH_05610</name>
</gene>
<protein>
    <submittedName>
        <fullName evidence="1">Uncharacterized protein</fullName>
    </submittedName>
</protein>
<evidence type="ECO:0000313" key="1">
    <source>
        <dbReference type="EMBL" id="AEH24249.1"/>
    </source>
</evidence>
<dbReference type="EMBL" id="CP002779">
    <property type="protein sequence ID" value="AEH24249.1"/>
    <property type="molecule type" value="Genomic_DNA"/>
</dbReference>
<evidence type="ECO:0000313" key="2">
    <source>
        <dbReference type="Proteomes" id="UP000008386"/>
    </source>
</evidence>
<name>F8AHW3_PYRYC</name>
<proteinExistence type="predicted"/>
<sequence>MLVLIAMACGAAINCRLNTMKIRNTPNVAFLQFMATT</sequence>
<dbReference type="STRING" id="529709.PYCH_05610"/>
<dbReference type="KEGG" id="pya:PYCH_05610"/>
<organism evidence="1 2">
    <name type="scientific">Pyrococcus yayanosii (strain CH1 / JCM 16557)</name>
    <dbReference type="NCBI Taxonomy" id="529709"/>
    <lineage>
        <taxon>Archaea</taxon>
        <taxon>Methanobacteriati</taxon>
        <taxon>Methanobacteriota</taxon>
        <taxon>Thermococci</taxon>
        <taxon>Thermococcales</taxon>
        <taxon>Thermococcaceae</taxon>
        <taxon>Pyrococcus</taxon>
    </lineage>
</organism>